<dbReference type="AlphaFoldDB" id="A0A1I4H7Q4"/>
<proteinExistence type="predicted"/>
<dbReference type="STRING" id="1123291.SAMN04490355_100322"/>
<gene>
    <name evidence="1" type="ORF">SAMN04490355_100322</name>
</gene>
<accession>A0A1I4H7Q4</accession>
<protein>
    <recommendedName>
        <fullName evidence="3">Acetylglutamate kinase</fullName>
    </recommendedName>
</protein>
<sequence length="191" mass="21950">MSGSCGCGDKCGCMFSEDGILLRDCFRLLWEQHVYWTRMTIISIAASLPDLEPTTNRLLRNAPDFARVFNHFYGNRVAFKFEQLLTDHLVIAAELVNAAKAGNSTAAADAERRWYVNADEIVHFLNCINPYWTKKHMREMWYDHLALTKAEAVARLNNEFKKDIAIFDNIEKEALMMADDFSNGIIRKFCL</sequence>
<evidence type="ECO:0000313" key="2">
    <source>
        <dbReference type="Proteomes" id="UP000199520"/>
    </source>
</evidence>
<dbReference type="EMBL" id="FOTS01000003">
    <property type="protein sequence ID" value="SFL38308.1"/>
    <property type="molecule type" value="Genomic_DNA"/>
</dbReference>
<evidence type="ECO:0008006" key="3">
    <source>
        <dbReference type="Google" id="ProtNLM"/>
    </source>
</evidence>
<dbReference type="Proteomes" id="UP000199520">
    <property type="component" value="Unassembled WGS sequence"/>
</dbReference>
<organism evidence="1 2">
    <name type="scientific">Pelosinus propionicus DSM 13327</name>
    <dbReference type="NCBI Taxonomy" id="1123291"/>
    <lineage>
        <taxon>Bacteria</taxon>
        <taxon>Bacillati</taxon>
        <taxon>Bacillota</taxon>
        <taxon>Negativicutes</taxon>
        <taxon>Selenomonadales</taxon>
        <taxon>Sporomusaceae</taxon>
        <taxon>Pelosinus</taxon>
    </lineage>
</organism>
<dbReference type="RefSeq" id="WP_245754767.1">
    <property type="nucleotide sequence ID" value="NZ_FOTS01000003.1"/>
</dbReference>
<name>A0A1I4H7Q4_9FIRM</name>
<reference evidence="2" key="1">
    <citation type="submission" date="2016-10" db="EMBL/GenBank/DDBJ databases">
        <authorList>
            <person name="Varghese N."/>
            <person name="Submissions S."/>
        </authorList>
    </citation>
    <scope>NUCLEOTIDE SEQUENCE [LARGE SCALE GENOMIC DNA]</scope>
    <source>
        <strain evidence="2">DSM 13327</strain>
    </source>
</reference>
<keyword evidence="2" id="KW-1185">Reference proteome</keyword>
<evidence type="ECO:0000313" key="1">
    <source>
        <dbReference type="EMBL" id="SFL38308.1"/>
    </source>
</evidence>